<dbReference type="InterPro" id="IPR036390">
    <property type="entry name" value="WH_DNA-bd_sf"/>
</dbReference>
<dbReference type="Proteomes" id="UP001500945">
    <property type="component" value="Unassembled WGS sequence"/>
</dbReference>
<dbReference type="InterPro" id="IPR018490">
    <property type="entry name" value="cNMP-bd_dom_sf"/>
</dbReference>
<dbReference type="SMART" id="SM00100">
    <property type="entry name" value="cNMP"/>
    <property type="match status" value="1"/>
</dbReference>
<keyword evidence="2" id="KW-0238">DNA-binding</keyword>
<feature type="domain" description="HTH crp-type" evidence="5">
    <location>
        <begin position="123"/>
        <end position="194"/>
    </location>
</feature>
<dbReference type="PANTHER" id="PTHR24567:SF74">
    <property type="entry name" value="HTH-TYPE TRANSCRIPTIONAL REGULATOR ARCR"/>
    <property type="match status" value="1"/>
</dbReference>
<dbReference type="SMART" id="SM00419">
    <property type="entry name" value="HTH_CRP"/>
    <property type="match status" value="1"/>
</dbReference>
<organism evidence="6 7">
    <name type="scientific">Fodinibacter luteus</name>
    <dbReference type="NCBI Taxonomy" id="552064"/>
    <lineage>
        <taxon>Bacteria</taxon>
        <taxon>Bacillati</taxon>
        <taxon>Actinomycetota</taxon>
        <taxon>Actinomycetes</taxon>
        <taxon>Micrococcales</taxon>
        <taxon>Intrasporangiaceae</taxon>
        <taxon>Fodinibacter (ex Wang et al. 2009)</taxon>
    </lineage>
</organism>
<comment type="caution">
    <text evidence="6">The sequence shown here is derived from an EMBL/GenBank/DDBJ whole genome shotgun (WGS) entry which is preliminary data.</text>
</comment>
<dbReference type="PANTHER" id="PTHR24567">
    <property type="entry name" value="CRP FAMILY TRANSCRIPTIONAL REGULATORY PROTEIN"/>
    <property type="match status" value="1"/>
</dbReference>
<evidence type="ECO:0000259" key="5">
    <source>
        <dbReference type="PROSITE" id="PS51063"/>
    </source>
</evidence>
<dbReference type="InterPro" id="IPR012318">
    <property type="entry name" value="HTH_CRP"/>
</dbReference>
<evidence type="ECO:0000256" key="1">
    <source>
        <dbReference type="ARBA" id="ARBA00023015"/>
    </source>
</evidence>
<dbReference type="SUPFAM" id="SSF51206">
    <property type="entry name" value="cAMP-binding domain-like"/>
    <property type="match status" value="1"/>
</dbReference>
<dbReference type="Gene3D" id="1.10.10.10">
    <property type="entry name" value="Winged helix-like DNA-binding domain superfamily/Winged helix DNA-binding domain"/>
    <property type="match status" value="1"/>
</dbReference>
<keyword evidence="1" id="KW-0805">Transcription regulation</keyword>
<dbReference type="EMBL" id="BAABGM010000014">
    <property type="protein sequence ID" value="GAA4407394.1"/>
    <property type="molecule type" value="Genomic_DNA"/>
</dbReference>
<evidence type="ECO:0000259" key="4">
    <source>
        <dbReference type="PROSITE" id="PS50042"/>
    </source>
</evidence>
<feature type="domain" description="Cyclic nucleotide-binding" evidence="4">
    <location>
        <begin position="1"/>
        <end position="109"/>
    </location>
</feature>
<evidence type="ECO:0000256" key="2">
    <source>
        <dbReference type="ARBA" id="ARBA00023125"/>
    </source>
</evidence>
<gene>
    <name evidence="6" type="ORF">GCM10023168_23390</name>
</gene>
<dbReference type="Pfam" id="PF00027">
    <property type="entry name" value="cNMP_binding"/>
    <property type="match status" value="1"/>
</dbReference>
<dbReference type="Gene3D" id="2.60.120.10">
    <property type="entry name" value="Jelly Rolls"/>
    <property type="match status" value="1"/>
</dbReference>
<protein>
    <submittedName>
        <fullName evidence="6">Crp/Fnr family transcriptional regulator</fullName>
    </submittedName>
</protein>
<dbReference type="PROSITE" id="PS51063">
    <property type="entry name" value="HTH_CRP_2"/>
    <property type="match status" value="1"/>
</dbReference>
<dbReference type="InterPro" id="IPR050397">
    <property type="entry name" value="Env_Response_Regulators"/>
</dbReference>
<proteinExistence type="predicted"/>
<dbReference type="InterPro" id="IPR014710">
    <property type="entry name" value="RmlC-like_jellyroll"/>
</dbReference>
<sequence>MAGLARPMHLAAGEVAYSAGDSPSRLIVVHTGHLKISRVSADGSEQLIRVLGPGEFVGEASVFADRSPEDYAIALDDCQACVFRHDDLRALVSRHPQIALRMLATVSARLSDTERRLSSLTAHDVEARVADYLLGLPGSWQGGIVTVTLPLAKKHVAALLDTTPESLSRSLRSLSDKGLIAIGPGRAVVLTQPDRLQQEAHRV</sequence>
<keyword evidence="3" id="KW-0804">Transcription</keyword>
<evidence type="ECO:0000313" key="7">
    <source>
        <dbReference type="Proteomes" id="UP001500945"/>
    </source>
</evidence>
<dbReference type="PROSITE" id="PS50042">
    <property type="entry name" value="CNMP_BINDING_3"/>
    <property type="match status" value="1"/>
</dbReference>
<dbReference type="InterPro" id="IPR036388">
    <property type="entry name" value="WH-like_DNA-bd_sf"/>
</dbReference>
<dbReference type="SUPFAM" id="SSF46785">
    <property type="entry name" value="Winged helix' DNA-binding domain"/>
    <property type="match status" value="1"/>
</dbReference>
<name>A0ABP8KJF2_9MICO</name>
<evidence type="ECO:0000256" key="3">
    <source>
        <dbReference type="ARBA" id="ARBA00023163"/>
    </source>
</evidence>
<dbReference type="Pfam" id="PF13545">
    <property type="entry name" value="HTH_Crp_2"/>
    <property type="match status" value="1"/>
</dbReference>
<accession>A0ABP8KJF2</accession>
<evidence type="ECO:0000313" key="6">
    <source>
        <dbReference type="EMBL" id="GAA4407394.1"/>
    </source>
</evidence>
<dbReference type="CDD" id="cd00038">
    <property type="entry name" value="CAP_ED"/>
    <property type="match status" value="1"/>
</dbReference>
<reference evidence="7" key="1">
    <citation type="journal article" date="2019" name="Int. J. Syst. Evol. Microbiol.">
        <title>The Global Catalogue of Microorganisms (GCM) 10K type strain sequencing project: providing services to taxonomists for standard genome sequencing and annotation.</title>
        <authorList>
            <consortium name="The Broad Institute Genomics Platform"/>
            <consortium name="The Broad Institute Genome Sequencing Center for Infectious Disease"/>
            <person name="Wu L."/>
            <person name="Ma J."/>
        </authorList>
    </citation>
    <scope>NUCLEOTIDE SEQUENCE [LARGE SCALE GENOMIC DNA]</scope>
    <source>
        <strain evidence="7">JCM 17809</strain>
    </source>
</reference>
<keyword evidence="7" id="KW-1185">Reference proteome</keyword>
<dbReference type="InterPro" id="IPR000595">
    <property type="entry name" value="cNMP-bd_dom"/>
</dbReference>